<protein>
    <submittedName>
        <fullName evidence="1">Uncharacterized protein</fullName>
    </submittedName>
</protein>
<accession>A0A086KRD5</accession>
<reference evidence="1 2" key="1">
    <citation type="submission" date="2014-02" db="EMBL/GenBank/DDBJ databases">
        <authorList>
            <person name="Sibley D."/>
            <person name="Venepally P."/>
            <person name="Karamycheva S."/>
            <person name="Hadjithomas M."/>
            <person name="Khan A."/>
            <person name="Brunk B."/>
            <person name="Roos D."/>
            <person name="Caler E."/>
            <person name="Lorenzi H."/>
        </authorList>
    </citation>
    <scope>NUCLEOTIDE SEQUENCE [LARGE SCALE GENOMIC DNA]</scope>
    <source>
        <strain evidence="1 2">GAB2-2007-GAL-DOM2</strain>
    </source>
</reference>
<organism evidence="1 2">
    <name type="scientific">Toxoplasma gondii GAB2-2007-GAL-DOM2</name>
    <dbReference type="NCBI Taxonomy" id="1130820"/>
    <lineage>
        <taxon>Eukaryota</taxon>
        <taxon>Sar</taxon>
        <taxon>Alveolata</taxon>
        <taxon>Apicomplexa</taxon>
        <taxon>Conoidasida</taxon>
        <taxon>Coccidia</taxon>
        <taxon>Eucoccidiorida</taxon>
        <taxon>Eimeriorina</taxon>
        <taxon>Sarcocystidae</taxon>
        <taxon>Toxoplasma</taxon>
    </lineage>
</organism>
<name>A0A086KRD5_TOXGO</name>
<proteinExistence type="predicted"/>
<gene>
    <name evidence="1" type="ORF">TGDOM2_246182</name>
</gene>
<dbReference type="AlphaFoldDB" id="A0A086KRD5"/>
<dbReference type="EMBL" id="AHZU02000235">
    <property type="protein sequence ID" value="KFG46953.1"/>
    <property type="molecule type" value="Genomic_DNA"/>
</dbReference>
<dbReference type="Proteomes" id="UP000028837">
    <property type="component" value="Unassembled WGS sequence"/>
</dbReference>
<dbReference type="VEuPathDB" id="ToxoDB:TGDOM2_246182"/>
<sequence length="215" mass="24228">MARACRRFAVRLCHHRVFLIFRGSLPYSQSTDPLICILSYRTNPCASHIRIRTQPSFHERLHMFLRGTTRRNVDDSISPPCLCWPHKVFLRSGIFGLSPLEISSPPTVLFGLTASFRRKLFCLQRRTVRHHGSLGSLCVVLLHLHGCDARGCGGDGRRRAVHPRVRSGSERCTQSCSPVESHDFRSLFGVGPLQFGPKTTLWKLTAHLVRTGSDS</sequence>
<evidence type="ECO:0000313" key="2">
    <source>
        <dbReference type="Proteomes" id="UP000028837"/>
    </source>
</evidence>
<evidence type="ECO:0000313" key="1">
    <source>
        <dbReference type="EMBL" id="KFG46953.1"/>
    </source>
</evidence>
<comment type="caution">
    <text evidence="1">The sequence shown here is derived from an EMBL/GenBank/DDBJ whole genome shotgun (WGS) entry which is preliminary data.</text>
</comment>